<organism evidence="5 6">
    <name type="scientific">Grifola frondosa</name>
    <name type="common">Maitake</name>
    <name type="synonym">Polyporus frondosus</name>
    <dbReference type="NCBI Taxonomy" id="5627"/>
    <lineage>
        <taxon>Eukaryota</taxon>
        <taxon>Fungi</taxon>
        <taxon>Dikarya</taxon>
        <taxon>Basidiomycota</taxon>
        <taxon>Agaricomycotina</taxon>
        <taxon>Agaricomycetes</taxon>
        <taxon>Polyporales</taxon>
        <taxon>Grifolaceae</taxon>
        <taxon>Grifola</taxon>
    </lineage>
</organism>
<dbReference type="InterPro" id="IPR036188">
    <property type="entry name" value="FAD/NAD-bd_sf"/>
</dbReference>
<comment type="similarity">
    <text evidence="2">Belongs to the GMC oxidoreductase family.</text>
</comment>
<dbReference type="GO" id="GO:0050660">
    <property type="term" value="F:flavin adenine dinucleotide binding"/>
    <property type="evidence" value="ECO:0007669"/>
    <property type="project" value="InterPro"/>
</dbReference>
<protein>
    <submittedName>
        <fullName evidence="5">Alcohol oxidase</fullName>
    </submittedName>
</protein>
<dbReference type="PANTHER" id="PTHR11552">
    <property type="entry name" value="GLUCOSE-METHANOL-CHOLINE GMC OXIDOREDUCTASE"/>
    <property type="match status" value="1"/>
</dbReference>
<feature type="compositionally biased region" description="Basic and acidic residues" evidence="3">
    <location>
        <begin position="1"/>
        <end position="10"/>
    </location>
</feature>
<evidence type="ECO:0000256" key="3">
    <source>
        <dbReference type="SAM" id="MobiDB-lite"/>
    </source>
</evidence>
<gene>
    <name evidence="5" type="primary">MOX</name>
    <name evidence="5" type="ORF">A0H81_14624</name>
</gene>
<comment type="caution">
    <text evidence="5">The sequence shown here is derived from an EMBL/GenBank/DDBJ whole genome shotgun (WGS) entry which is preliminary data.</text>
</comment>
<dbReference type="InterPro" id="IPR012132">
    <property type="entry name" value="GMC_OxRdtase"/>
</dbReference>
<proteinExistence type="inferred from homology"/>
<evidence type="ECO:0000313" key="5">
    <source>
        <dbReference type="EMBL" id="OBZ65422.1"/>
    </source>
</evidence>
<dbReference type="OrthoDB" id="269227at2759"/>
<feature type="region of interest" description="Disordered" evidence="3">
    <location>
        <begin position="279"/>
        <end position="298"/>
    </location>
</feature>
<dbReference type="Proteomes" id="UP000092993">
    <property type="component" value="Unassembled WGS sequence"/>
</dbReference>
<feature type="region of interest" description="Disordered" evidence="3">
    <location>
        <begin position="1"/>
        <end position="21"/>
    </location>
</feature>
<feature type="compositionally biased region" description="Low complexity" evidence="3">
    <location>
        <begin position="279"/>
        <end position="293"/>
    </location>
</feature>
<dbReference type="Gene3D" id="3.50.50.60">
    <property type="entry name" value="FAD/NAD(P)-binding domain"/>
    <property type="match status" value="1"/>
</dbReference>
<accession>A0A1C7LL15</accession>
<feature type="region of interest" description="Disordered" evidence="3">
    <location>
        <begin position="218"/>
        <end position="270"/>
    </location>
</feature>
<dbReference type="InterPro" id="IPR007867">
    <property type="entry name" value="GMC_OxRtase_C"/>
</dbReference>
<dbReference type="PANTHER" id="PTHR11552:SF78">
    <property type="entry name" value="GLUCOSE-METHANOL-CHOLINE OXIDOREDUCTASE N-TERMINAL DOMAIN-CONTAINING PROTEIN"/>
    <property type="match status" value="1"/>
</dbReference>
<dbReference type="SUPFAM" id="SSF51905">
    <property type="entry name" value="FAD/NAD(P)-binding domain"/>
    <property type="match status" value="1"/>
</dbReference>
<feature type="compositionally biased region" description="Low complexity" evidence="3">
    <location>
        <begin position="245"/>
        <end position="261"/>
    </location>
</feature>
<evidence type="ECO:0000256" key="1">
    <source>
        <dbReference type="ARBA" id="ARBA00001974"/>
    </source>
</evidence>
<dbReference type="Pfam" id="PF05199">
    <property type="entry name" value="GMC_oxred_C"/>
    <property type="match status" value="1"/>
</dbReference>
<reference evidence="5 6" key="1">
    <citation type="submission" date="2016-03" db="EMBL/GenBank/DDBJ databases">
        <title>Whole genome sequencing of Grifola frondosa 9006-11.</title>
        <authorList>
            <person name="Min B."/>
            <person name="Park H."/>
            <person name="Kim J.-G."/>
            <person name="Cho H."/>
            <person name="Oh Y.-L."/>
            <person name="Kong W.-S."/>
            <person name="Choi I.-G."/>
        </authorList>
    </citation>
    <scope>NUCLEOTIDE SEQUENCE [LARGE SCALE GENOMIC DNA]</scope>
    <source>
        <strain evidence="5 6">9006-11</strain>
    </source>
</reference>
<evidence type="ECO:0000256" key="2">
    <source>
        <dbReference type="ARBA" id="ARBA00010790"/>
    </source>
</evidence>
<dbReference type="GO" id="GO:0016614">
    <property type="term" value="F:oxidoreductase activity, acting on CH-OH group of donors"/>
    <property type="evidence" value="ECO:0007669"/>
    <property type="project" value="InterPro"/>
</dbReference>
<feature type="compositionally biased region" description="Polar residues" evidence="3">
    <location>
        <begin position="218"/>
        <end position="244"/>
    </location>
</feature>
<evidence type="ECO:0000313" key="6">
    <source>
        <dbReference type="Proteomes" id="UP000092993"/>
    </source>
</evidence>
<keyword evidence="6" id="KW-1185">Reference proteome</keyword>
<evidence type="ECO:0000259" key="4">
    <source>
        <dbReference type="Pfam" id="PF05199"/>
    </source>
</evidence>
<dbReference type="STRING" id="5627.A0A1C7LL15"/>
<comment type="cofactor">
    <cofactor evidence="1">
        <name>FAD</name>
        <dbReference type="ChEBI" id="CHEBI:57692"/>
    </cofactor>
</comment>
<dbReference type="EMBL" id="LUGG01000044">
    <property type="protein sequence ID" value="OBZ65422.1"/>
    <property type="molecule type" value="Genomic_DNA"/>
</dbReference>
<feature type="domain" description="Glucose-methanol-choline oxidoreductase C-terminal" evidence="4">
    <location>
        <begin position="57"/>
        <end position="114"/>
    </location>
</feature>
<dbReference type="AlphaFoldDB" id="A0A1C7LL15"/>
<name>A0A1C7LL15_GRIFR</name>
<sequence>MDAFRGELTSHHPRFHPASPAAAKDIDIRTAREIYPNGLTVGIHMGTWHTPSEPYDASKTTWHSLGTCAMKPREQGGVVDKRLSVYGTQNLKCVDLSICPDNLGTNTYSSALLVGEKGADLIAEELGLKLRFPHAPVPHAPVPAGKPSTQLWGLYDYHVLFDASAMIDQPQTRCDASLPDLAMTGQVADTASTSQSPSPDHITTILLRLTTIIKSSSAMSDTSDLADSQVNRPQGGRSNSIPFPSSSHEQGLQESGSSSSKLTKRLRTPSRARRIIDASSSLSSIDSPSGSLRALQSLPGATLSESEDLLKRRFLDKEYLSKVIESLFLRPSKESDKL</sequence>